<dbReference type="InterPro" id="IPR011009">
    <property type="entry name" value="Kinase-like_dom_sf"/>
</dbReference>
<name>A0A3Q4BXH9_MOLML</name>
<dbReference type="InterPro" id="IPR000719">
    <property type="entry name" value="Prot_kinase_dom"/>
</dbReference>
<reference evidence="4" key="2">
    <citation type="submission" date="2025-09" db="UniProtKB">
        <authorList>
            <consortium name="Ensembl"/>
        </authorList>
    </citation>
    <scope>IDENTIFICATION</scope>
</reference>
<feature type="compositionally biased region" description="Acidic residues" evidence="2">
    <location>
        <begin position="562"/>
        <end position="573"/>
    </location>
</feature>
<dbReference type="Gene3D" id="1.10.510.10">
    <property type="entry name" value="Transferase(Phosphotransferase) domain 1"/>
    <property type="match status" value="1"/>
</dbReference>
<dbReference type="GO" id="GO:0004672">
    <property type="term" value="F:protein kinase activity"/>
    <property type="evidence" value="ECO:0007669"/>
    <property type="project" value="InterPro"/>
</dbReference>
<feature type="region of interest" description="Disordered" evidence="2">
    <location>
        <begin position="505"/>
        <end position="533"/>
    </location>
</feature>
<dbReference type="InterPro" id="IPR016024">
    <property type="entry name" value="ARM-type_fold"/>
</dbReference>
<feature type="region of interest" description="Disordered" evidence="2">
    <location>
        <begin position="562"/>
        <end position="606"/>
    </location>
</feature>
<dbReference type="AlphaFoldDB" id="A0A3Q4BXH9"/>
<dbReference type="Ensembl" id="ENSMMOT00000027491.1">
    <property type="protein sequence ID" value="ENSMMOP00000027032.1"/>
    <property type="gene ID" value="ENSMMOG00000020455.1"/>
</dbReference>
<accession>A0A3Q4BXH9</accession>
<feature type="compositionally biased region" description="Basic and acidic residues" evidence="2">
    <location>
        <begin position="637"/>
        <end position="646"/>
    </location>
</feature>
<dbReference type="GO" id="GO:0005524">
    <property type="term" value="F:ATP binding"/>
    <property type="evidence" value="ECO:0007669"/>
    <property type="project" value="InterPro"/>
</dbReference>
<organism evidence="4 5">
    <name type="scientific">Mola mola</name>
    <name type="common">Ocean sunfish</name>
    <name type="synonym">Tetraodon mola</name>
    <dbReference type="NCBI Taxonomy" id="94237"/>
    <lineage>
        <taxon>Eukaryota</taxon>
        <taxon>Metazoa</taxon>
        <taxon>Chordata</taxon>
        <taxon>Craniata</taxon>
        <taxon>Vertebrata</taxon>
        <taxon>Euteleostomi</taxon>
        <taxon>Actinopterygii</taxon>
        <taxon>Neopterygii</taxon>
        <taxon>Teleostei</taxon>
        <taxon>Neoteleostei</taxon>
        <taxon>Acanthomorphata</taxon>
        <taxon>Eupercaria</taxon>
        <taxon>Tetraodontiformes</taxon>
        <taxon>Molidae</taxon>
        <taxon>Mola</taxon>
    </lineage>
</organism>
<comment type="similarity">
    <text evidence="1">Belongs to the protein kinase superfamily.</text>
</comment>
<dbReference type="PANTHER" id="PTHR12984:SF15">
    <property type="entry name" value="PROTEIN-ASSOCIATING WITH THE CARBOXYL-TERMINAL DOMAIN OF EZRIN"/>
    <property type="match status" value="1"/>
</dbReference>
<feature type="region of interest" description="Disordered" evidence="2">
    <location>
        <begin position="432"/>
        <end position="453"/>
    </location>
</feature>
<evidence type="ECO:0000259" key="3">
    <source>
        <dbReference type="PROSITE" id="PS50011"/>
    </source>
</evidence>
<dbReference type="PANTHER" id="PTHR12984">
    <property type="entry name" value="SCY1-RELATED S/T PROTEIN KINASE-LIKE"/>
    <property type="match status" value="1"/>
</dbReference>
<keyword evidence="5" id="KW-1185">Reference proteome</keyword>
<feature type="region of interest" description="Disordered" evidence="2">
    <location>
        <begin position="618"/>
        <end position="663"/>
    </location>
</feature>
<dbReference type="SUPFAM" id="SSF56112">
    <property type="entry name" value="Protein kinase-like (PK-like)"/>
    <property type="match status" value="1"/>
</dbReference>
<dbReference type="Gene3D" id="1.25.10.10">
    <property type="entry name" value="Leucine-rich Repeat Variant"/>
    <property type="match status" value="1"/>
</dbReference>
<dbReference type="InterPro" id="IPR011989">
    <property type="entry name" value="ARM-like"/>
</dbReference>
<feature type="domain" description="Protein kinase" evidence="3">
    <location>
        <begin position="1"/>
        <end position="245"/>
    </location>
</feature>
<dbReference type="SUPFAM" id="SSF48371">
    <property type="entry name" value="ARM repeat"/>
    <property type="match status" value="1"/>
</dbReference>
<dbReference type="PROSITE" id="PS50011">
    <property type="entry name" value="PROTEIN_KINASE_DOM"/>
    <property type="match status" value="1"/>
</dbReference>
<evidence type="ECO:0000313" key="5">
    <source>
        <dbReference type="Proteomes" id="UP000261620"/>
    </source>
</evidence>
<proteinExistence type="inferred from homology"/>
<sequence>MGAESSAVRNCTLEEPLLTLPSGLTMYPAILQDAKPASVFVHKQGNEDKVNKAAKHLKTLRHPCLLRFLSCSVQDGGIHLVTERVQPLELLLDSLSPEEICAGIYDLLQALIFLHERGKSSHNNVCISSVFVSEDGHWKLGGMETVCKFSEATPQFLTSLQNVREASCIPPEEQVEGFQMLPETNAHSRDSYSFGMMVDTLISHLNEFVSQDLSDSLTKTLQMGLLNSDPLSRPPLSSLLTHDFFRNDFLEVMNFLKSLTLKTEEEKNEFFKFLLDRVQGLPEELIATRLVHKLLNSLVFAEPMAVKSFLPHLLRPKKDSSGGSGEECLLSLSLYRKHVTPQLLKLFKVNEEHVRVVLLAHIHIYAEFFSHDELKNQILPQVLLGMRDTNDSLVATTLQSLAVLVPLLGAQVVVGGERTKVFKRTTPNFTKSTEVTPETSPVHVVGGSHPQMAQPSKVMNLLPRPLDNEGLILDHMGSLASNVSRQMSLPLNGFHPDHEKEQIPYSLEQPDRPGPVEEWPDWSNPEENKNRDGHSVQIHIQASERGDPMSSRLPLSHTNMEEEPLEDFEDTELTSDLSPTAPPSEPVILKPPRGSTTTPVKQAPEALRLCSKPLKLQSALREPTESKITSVLEDSWAQERDSEKSHNPLNLKPNPAVPQKNIGGLGEEFTIKVKKKVEQDPELDFFADMVPDIKLSSLALLPLDGSSPDSAIDTLTLTAKFAAVETDGWGDGDDLNWEDENAW</sequence>
<evidence type="ECO:0000256" key="1">
    <source>
        <dbReference type="ARBA" id="ARBA00038349"/>
    </source>
</evidence>
<reference evidence="4" key="1">
    <citation type="submission" date="2025-08" db="UniProtKB">
        <authorList>
            <consortium name="Ensembl"/>
        </authorList>
    </citation>
    <scope>IDENTIFICATION</scope>
</reference>
<dbReference type="InterPro" id="IPR051177">
    <property type="entry name" value="CIK-Related_Protein"/>
</dbReference>
<evidence type="ECO:0000256" key="2">
    <source>
        <dbReference type="SAM" id="MobiDB-lite"/>
    </source>
</evidence>
<dbReference type="Gene3D" id="3.30.200.20">
    <property type="entry name" value="Phosphorylase Kinase, domain 1"/>
    <property type="match status" value="1"/>
</dbReference>
<protein>
    <recommendedName>
        <fullName evidence="3">Protein kinase domain-containing protein</fullName>
    </recommendedName>
</protein>
<dbReference type="Proteomes" id="UP000261620">
    <property type="component" value="Unplaced"/>
</dbReference>
<evidence type="ECO:0000313" key="4">
    <source>
        <dbReference type="Ensembl" id="ENSMMOP00000027032.1"/>
    </source>
</evidence>